<dbReference type="Proteomes" id="UP000078397">
    <property type="component" value="Unassembled WGS sequence"/>
</dbReference>
<accession>A0A179FKZ0</accession>
<keyword evidence="2" id="KW-1185">Reference proteome</keyword>
<evidence type="ECO:0000313" key="2">
    <source>
        <dbReference type="Proteomes" id="UP000078397"/>
    </source>
</evidence>
<dbReference type="RefSeq" id="XP_018143311.1">
    <property type="nucleotide sequence ID" value="XM_018293750.1"/>
</dbReference>
<name>A0A179FKZ0_METCM</name>
<dbReference type="AlphaFoldDB" id="A0A179FKZ0"/>
<proteinExistence type="predicted"/>
<evidence type="ECO:0000313" key="1">
    <source>
        <dbReference type="EMBL" id="OAQ66224.1"/>
    </source>
</evidence>
<dbReference type="GeneID" id="28857744"/>
<organism evidence="1 2">
    <name type="scientific">Pochonia chlamydosporia 170</name>
    <dbReference type="NCBI Taxonomy" id="1380566"/>
    <lineage>
        <taxon>Eukaryota</taxon>
        <taxon>Fungi</taxon>
        <taxon>Dikarya</taxon>
        <taxon>Ascomycota</taxon>
        <taxon>Pezizomycotina</taxon>
        <taxon>Sordariomycetes</taxon>
        <taxon>Hypocreomycetidae</taxon>
        <taxon>Hypocreales</taxon>
        <taxon>Clavicipitaceae</taxon>
        <taxon>Pochonia</taxon>
    </lineage>
</organism>
<gene>
    <name evidence="1" type="ORF">VFPPC_15997</name>
</gene>
<protein>
    <submittedName>
        <fullName evidence="1">Uncharacterized protein</fullName>
    </submittedName>
</protein>
<dbReference type="KEGG" id="pchm:VFPPC_15997"/>
<dbReference type="EMBL" id="LSBJ02000004">
    <property type="protein sequence ID" value="OAQ66224.1"/>
    <property type="molecule type" value="Genomic_DNA"/>
</dbReference>
<sequence>MCHCQVTKWPMVMDLQRVLMECHTDLDFWHTLVSGRSMMTLAGTYRNRRSMLRGRCSPHTASTLDSTEQQDE</sequence>
<reference evidence="1 2" key="1">
    <citation type="journal article" date="2016" name="PLoS Pathog.">
        <title>Biosynthesis of antibiotic leucinostatins in bio-control fungus Purpureocillium lilacinum and their inhibition on phytophthora revealed by genome mining.</title>
        <authorList>
            <person name="Wang G."/>
            <person name="Liu Z."/>
            <person name="Lin R."/>
            <person name="Li E."/>
            <person name="Mao Z."/>
            <person name="Ling J."/>
            <person name="Yang Y."/>
            <person name="Yin W.B."/>
            <person name="Xie B."/>
        </authorList>
    </citation>
    <scope>NUCLEOTIDE SEQUENCE [LARGE SCALE GENOMIC DNA]</scope>
    <source>
        <strain evidence="1">170</strain>
    </source>
</reference>
<comment type="caution">
    <text evidence="1">The sequence shown here is derived from an EMBL/GenBank/DDBJ whole genome shotgun (WGS) entry which is preliminary data.</text>
</comment>